<dbReference type="EMBL" id="BGZK01000234">
    <property type="protein sequence ID" value="GBP30575.1"/>
    <property type="molecule type" value="Genomic_DNA"/>
</dbReference>
<keyword evidence="1" id="KW-0732">Signal</keyword>
<evidence type="ECO:0000313" key="3">
    <source>
        <dbReference type="Proteomes" id="UP000299102"/>
    </source>
</evidence>
<comment type="caution">
    <text evidence="2">The sequence shown here is derived from an EMBL/GenBank/DDBJ whole genome shotgun (WGS) entry which is preliminary data.</text>
</comment>
<evidence type="ECO:0000313" key="2">
    <source>
        <dbReference type="EMBL" id="GBP30575.1"/>
    </source>
</evidence>
<proteinExistence type="predicted"/>
<dbReference type="Proteomes" id="UP000299102">
    <property type="component" value="Unassembled WGS sequence"/>
</dbReference>
<accession>A0A4C1UVW1</accession>
<sequence length="127" mass="14204">MRRFNTPHAFLLLSRVLILHHCDAFVTIFTAAEFRALYCTALTPSFAKRPVRHGDAVELEPLRQLTIALCSLGRIFPMQFECKQSAVSSAKSATWTSVDSCGISFTYAECSSGEREALRYPSSDRSH</sequence>
<gene>
    <name evidence="2" type="ORF">EVAR_94756_1</name>
</gene>
<name>A0A4C1UVW1_EUMVA</name>
<keyword evidence="3" id="KW-1185">Reference proteome</keyword>
<organism evidence="2 3">
    <name type="scientific">Eumeta variegata</name>
    <name type="common">Bagworm moth</name>
    <name type="synonym">Eumeta japonica</name>
    <dbReference type="NCBI Taxonomy" id="151549"/>
    <lineage>
        <taxon>Eukaryota</taxon>
        <taxon>Metazoa</taxon>
        <taxon>Ecdysozoa</taxon>
        <taxon>Arthropoda</taxon>
        <taxon>Hexapoda</taxon>
        <taxon>Insecta</taxon>
        <taxon>Pterygota</taxon>
        <taxon>Neoptera</taxon>
        <taxon>Endopterygota</taxon>
        <taxon>Lepidoptera</taxon>
        <taxon>Glossata</taxon>
        <taxon>Ditrysia</taxon>
        <taxon>Tineoidea</taxon>
        <taxon>Psychidae</taxon>
        <taxon>Oiketicinae</taxon>
        <taxon>Eumeta</taxon>
    </lineage>
</organism>
<reference evidence="2 3" key="1">
    <citation type="journal article" date="2019" name="Commun. Biol.">
        <title>The bagworm genome reveals a unique fibroin gene that provides high tensile strength.</title>
        <authorList>
            <person name="Kono N."/>
            <person name="Nakamura H."/>
            <person name="Ohtoshi R."/>
            <person name="Tomita M."/>
            <person name="Numata K."/>
            <person name="Arakawa K."/>
        </authorList>
    </citation>
    <scope>NUCLEOTIDE SEQUENCE [LARGE SCALE GENOMIC DNA]</scope>
</reference>
<feature type="chain" id="PRO_5020028138" description="Secreted protein" evidence="1">
    <location>
        <begin position="25"/>
        <end position="127"/>
    </location>
</feature>
<protein>
    <recommendedName>
        <fullName evidence="4">Secreted protein</fullName>
    </recommendedName>
</protein>
<feature type="signal peptide" evidence="1">
    <location>
        <begin position="1"/>
        <end position="24"/>
    </location>
</feature>
<evidence type="ECO:0000256" key="1">
    <source>
        <dbReference type="SAM" id="SignalP"/>
    </source>
</evidence>
<evidence type="ECO:0008006" key="4">
    <source>
        <dbReference type="Google" id="ProtNLM"/>
    </source>
</evidence>
<dbReference type="AlphaFoldDB" id="A0A4C1UVW1"/>